<sequence length="665" mass="70341">MDKKSEIARRTGRTASTAAPAATAQATAAAPRLAAAQPPTGWWMYHGDAAHTGFVSDSGLNSTNIRSTGGTSAFQALSTLSLEGPVLSVPAVANGFIYVGLANYQKAQGGNGGALHKIDIQKGAIVQTFAWDLGCDTRDVHSFTGMGSTPAVVNGRVYFGAFNGRFYCLDEATLSQVWVTDLRNADSTHNQPITNIAGVDAGAPAAVIWSSPVVNADGTKLYVGCGEGENPQLFSFVFCLDTATGNVNWIYCTNQFDKNQPNQPNVLPEAAVSGSILSAQYSKTSATPISMGCSVWGAIAYDQDLNRIYCPTGNQQPEPNDEWSWVDASGNAVTDYTNPPTQPPPFNPELPSPGYSNGVLSLDADTGTFQAFFQVPFESNYRPSDTDIDVGGAPMLFQWKAGQPDARKAVGLGCKNGSFFVLDADTLTLLARRQLLPLHKDGTQIETVDRHPNPADPNLNPSVPNAISNAVPNENFSGVFNTPALYPGSSDNPQSISQRIFLGIGGPNYHAQSPGIDYENTPFMRAIDAATLADAWPLDNGDPPRYVKGSFVDPSISAKVGMYSAAGESGLGSPAVVNDVVFCATSKISLYAFDVRDGTLLWYDDMGMQTRGYNGGYGYCLGPAIWKNYVVAGALVFGREGGGVLKIYGLATQSGSKASSTTAQP</sequence>
<gene>
    <name evidence="6" type="ORF">AA314_07777</name>
    <name evidence="7" type="ORF">ATI61_110103</name>
</gene>
<dbReference type="Pfam" id="PF13360">
    <property type="entry name" value="PQQ_2"/>
    <property type="match status" value="1"/>
</dbReference>
<evidence type="ECO:0000256" key="2">
    <source>
        <dbReference type="ARBA" id="ARBA00008156"/>
    </source>
</evidence>
<comment type="cofactor">
    <cofactor evidence="1">
        <name>pyrroloquinoline quinone</name>
        <dbReference type="ChEBI" id="CHEBI:58442"/>
    </cofactor>
</comment>
<evidence type="ECO:0000313" key="6">
    <source>
        <dbReference type="EMBL" id="AKJ06151.1"/>
    </source>
</evidence>
<protein>
    <submittedName>
        <fullName evidence="7">Pyrroloquinoline-quinone-binding quinoprotein</fullName>
    </submittedName>
    <submittedName>
        <fullName evidence="6">Quino(Hemo)protein alcohol dehydrogenase, PQQ-dependent</fullName>
    </submittedName>
</protein>
<feature type="region of interest" description="Disordered" evidence="4">
    <location>
        <begin position="312"/>
        <end position="345"/>
    </location>
</feature>
<feature type="domain" description="Pyrrolo-quinoline quinone repeat" evidence="5">
    <location>
        <begin position="95"/>
        <end position="251"/>
    </location>
</feature>
<evidence type="ECO:0000256" key="3">
    <source>
        <dbReference type="ARBA" id="ARBA00023002"/>
    </source>
</evidence>
<proteinExistence type="inferred from homology"/>
<dbReference type="Gene3D" id="2.40.10.480">
    <property type="match status" value="1"/>
</dbReference>
<evidence type="ECO:0000259" key="5">
    <source>
        <dbReference type="Pfam" id="PF13360"/>
    </source>
</evidence>
<dbReference type="PANTHER" id="PTHR32303">
    <property type="entry name" value="QUINOPROTEIN ALCOHOL DEHYDROGENASE (CYTOCHROME C)"/>
    <property type="match status" value="1"/>
</dbReference>
<evidence type="ECO:0000313" key="8">
    <source>
        <dbReference type="Proteomes" id="UP000035579"/>
    </source>
</evidence>
<dbReference type="InterPro" id="IPR002372">
    <property type="entry name" value="PQQ_rpt_dom"/>
</dbReference>
<dbReference type="AlphaFoldDB" id="A0AAC8TJ04"/>
<dbReference type="RefSeq" id="WP_047859513.1">
    <property type="nucleotide sequence ID" value="NZ_CP011509.1"/>
</dbReference>
<reference evidence="6 8" key="1">
    <citation type="submission" date="2015-05" db="EMBL/GenBank/DDBJ databases">
        <title>Genome assembly of Archangium gephyra DSM 2261.</title>
        <authorList>
            <person name="Sharma G."/>
            <person name="Subramanian S."/>
        </authorList>
    </citation>
    <scope>NUCLEOTIDE SEQUENCE [LARGE SCALE GENOMIC DNA]</scope>
    <source>
        <strain evidence="6 8">DSM 2261</strain>
    </source>
</reference>
<keyword evidence="3" id="KW-0560">Oxidoreductase</keyword>
<evidence type="ECO:0000313" key="7">
    <source>
        <dbReference type="EMBL" id="REG27096.1"/>
    </source>
</evidence>
<feature type="compositionally biased region" description="Low complexity" evidence="4">
    <location>
        <begin position="13"/>
        <end position="23"/>
    </location>
</feature>
<dbReference type="Proteomes" id="UP000256345">
    <property type="component" value="Unassembled WGS sequence"/>
</dbReference>
<dbReference type="GO" id="GO:0016491">
    <property type="term" value="F:oxidoreductase activity"/>
    <property type="evidence" value="ECO:0007669"/>
    <property type="project" value="UniProtKB-KW"/>
</dbReference>
<evidence type="ECO:0000313" key="9">
    <source>
        <dbReference type="Proteomes" id="UP000256345"/>
    </source>
</evidence>
<dbReference type="KEGG" id="age:AA314_07777"/>
<evidence type="ECO:0000256" key="4">
    <source>
        <dbReference type="SAM" id="MobiDB-lite"/>
    </source>
</evidence>
<name>A0AAC8TJ04_9BACT</name>
<dbReference type="EMBL" id="CP011509">
    <property type="protein sequence ID" value="AKJ06151.1"/>
    <property type="molecule type" value="Genomic_DNA"/>
</dbReference>
<feature type="region of interest" description="Disordered" evidence="4">
    <location>
        <begin position="1"/>
        <end position="23"/>
    </location>
</feature>
<keyword evidence="9" id="KW-1185">Reference proteome</keyword>
<dbReference type="InterPro" id="IPR018391">
    <property type="entry name" value="PQQ_b-propeller_rpt"/>
</dbReference>
<dbReference type="Gene3D" id="2.140.10.10">
    <property type="entry name" value="Quinoprotein alcohol dehydrogenase-like superfamily"/>
    <property type="match status" value="1"/>
</dbReference>
<dbReference type="SMART" id="SM00564">
    <property type="entry name" value="PQQ"/>
    <property type="match status" value="4"/>
</dbReference>
<dbReference type="PANTHER" id="PTHR32303:SF10">
    <property type="entry name" value="OUTER MEMBRANE PROTEIN ASSEMBLY FACTOR BAMB"/>
    <property type="match status" value="1"/>
</dbReference>
<accession>A0AAC8TJ04</accession>
<dbReference type="InterPro" id="IPR011047">
    <property type="entry name" value="Quinoprotein_ADH-like_sf"/>
</dbReference>
<dbReference type="EMBL" id="QUMU01000010">
    <property type="protein sequence ID" value="REG27096.1"/>
    <property type="molecule type" value="Genomic_DNA"/>
</dbReference>
<organism evidence="6 8">
    <name type="scientific">Archangium gephyra</name>
    <dbReference type="NCBI Taxonomy" id="48"/>
    <lineage>
        <taxon>Bacteria</taxon>
        <taxon>Pseudomonadati</taxon>
        <taxon>Myxococcota</taxon>
        <taxon>Myxococcia</taxon>
        <taxon>Myxococcales</taxon>
        <taxon>Cystobacterineae</taxon>
        <taxon>Archangiaceae</taxon>
        <taxon>Archangium</taxon>
    </lineage>
</organism>
<comment type="similarity">
    <text evidence="2">Belongs to the bacterial PQQ dehydrogenase family.</text>
</comment>
<reference evidence="7 9" key="2">
    <citation type="submission" date="2018-08" db="EMBL/GenBank/DDBJ databases">
        <title>Genomic Encyclopedia of Archaeal and Bacterial Type Strains, Phase II (KMG-II): from individual species to whole genera.</title>
        <authorList>
            <person name="Goeker M."/>
        </authorList>
    </citation>
    <scope>NUCLEOTIDE SEQUENCE [LARGE SCALE GENOMIC DNA]</scope>
    <source>
        <strain evidence="7 9">DSM 2261</strain>
    </source>
</reference>
<dbReference type="Proteomes" id="UP000035579">
    <property type="component" value="Chromosome"/>
</dbReference>
<dbReference type="SUPFAM" id="SSF50998">
    <property type="entry name" value="Quinoprotein alcohol dehydrogenase-like"/>
    <property type="match status" value="2"/>
</dbReference>
<evidence type="ECO:0000256" key="1">
    <source>
        <dbReference type="ARBA" id="ARBA00001931"/>
    </source>
</evidence>